<comment type="caution">
    <text evidence="3">The sequence shown here is derived from an EMBL/GenBank/DDBJ whole genome shotgun (WGS) entry which is preliminary data.</text>
</comment>
<dbReference type="AlphaFoldDB" id="A0A8H6FNX7"/>
<sequence length="139" mass="14827">MAEPQPSSVHEGMDREDPAPLPTSAEDRKAAAAMSSLERRGGDDDDAATKPNKEIDQEALGKAISRLELADKAGTVAAGEKKTKEKEEVEKRAKIKVDQADVTLLVEELDLTKGKATELLKANDGDAVKAMRGFVRAAA</sequence>
<dbReference type="InterPro" id="IPR052617">
    <property type="entry name" value="Huntingtin-int_K"/>
</dbReference>
<dbReference type="Pfam" id="PF19026">
    <property type="entry name" value="UBA_HYPK"/>
    <property type="match status" value="1"/>
</dbReference>
<reference evidence="3 4" key="1">
    <citation type="journal article" date="2020" name="Genomics">
        <title>Complete, high-quality genomes from long-read metagenomic sequencing of two wolf lichen thalli reveals enigmatic genome architecture.</title>
        <authorList>
            <person name="McKenzie S.K."/>
            <person name="Walston R.F."/>
            <person name="Allen J.L."/>
        </authorList>
    </citation>
    <scope>NUCLEOTIDE SEQUENCE [LARGE SCALE GENOMIC DNA]</scope>
    <source>
        <strain evidence="3">WasteWater2</strain>
    </source>
</reference>
<dbReference type="OrthoDB" id="285219at2759"/>
<protein>
    <recommendedName>
        <fullName evidence="2">Nascent polypeptide-associated complex subunit alpha-like UBA domain-containing protein</fullName>
    </recommendedName>
</protein>
<dbReference type="PANTHER" id="PTHR31184:SF2">
    <property type="entry name" value="HUNTINGTIN-INTERACTING PROTEIN K"/>
    <property type="match status" value="1"/>
</dbReference>
<gene>
    <name evidence="3" type="ORF">HO173_009820</name>
</gene>
<accession>A0A8H6FNX7</accession>
<dbReference type="EMBL" id="JACCJC010000052">
    <property type="protein sequence ID" value="KAF6231983.1"/>
    <property type="molecule type" value="Genomic_DNA"/>
</dbReference>
<organism evidence="3 4">
    <name type="scientific">Letharia columbiana</name>
    <dbReference type="NCBI Taxonomy" id="112416"/>
    <lineage>
        <taxon>Eukaryota</taxon>
        <taxon>Fungi</taxon>
        <taxon>Dikarya</taxon>
        <taxon>Ascomycota</taxon>
        <taxon>Pezizomycotina</taxon>
        <taxon>Lecanoromycetes</taxon>
        <taxon>OSLEUM clade</taxon>
        <taxon>Lecanoromycetidae</taxon>
        <taxon>Lecanorales</taxon>
        <taxon>Lecanorineae</taxon>
        <taxon>Parmeliaceae</taxon>
        <taxon>Letharia</taxon>
    </lineage>
</organism>
<dbReference type="CDD" id="cd14361">
    <property type="entry name" value="UBA_HYPK"/>
    <property type="match status" value="1"/>
</dbReference>
<dbReference type="InterPro" id="IPR044034">
    <property type="entry name" value="NAC-like_UBA"/>
</dbReference>
<dbReference type="Proteomes" id="UP000578531">
    <property type="component" value="Unassembled WGS sequence"/>
</dbReference>
<evidence type="ECO:0000256" key="1">
    <source>
        <dbReference type="SAM" id="MobiDB-lite"/>
    </source>
</evidence>
<keyword evidence="4" id="KW-1185">Reference proteome</keyword>
<dbReference type="GeneID" id="59291469"/>
<evidence type="ECO:0000259" key="2">
    <source>
        <dbReference type="Pfam" id="PF19026"/>
    </source>
</evidence>
<evidence type="ECO:0000313" key="3">
    <source>
        <dbReference type="EMBL" id="KAF6231983.1"/>
    </source>
</evidence>
<dbReference type="GO" id="GO:0050821">
    <property type="term" value="P:protein stabilization"/>
    <property type="evidence" value="ECO:0007669"/>
    <property type="project" value="TreeGrafter"/>
</dbReference>
<proteinExistence type="predicted"/>
<dbReference type="PANTHER" id="PTHR31184">
    <property type="entry name" value="HUNTINGTIN-INTERACTING PROTEIN K FAMILY MEMBER"/>
    <property type="match status" value="1"/>
</dbReference>
<feature type="region of interest" description="Disordered" evidence="1">
    <location>
        <begin position="1"/>
        <end position="55"/>
    </location>
</feature>
<dbReference type="GO" id="GO:0043066">
    <property type="term" value="P:negative regulation of apoptotic process"/>
    <property type="evidence" value="ECO:0007669"/>
    <property type="project" value="TreeGrafter"/>
</dbReference>
<evidence type="ECO:0000313" key="4">
    <source>
        <dbReference type="Proteomes" id="UP000578531"/>
    </source>
</evidence>
<dbReference type="RefSeq" id="XP_037161414.1">
    <property type="nucleotide sequence ID" value="XM_037311708.1"/>
</dbReference>
<feature type="compositionally biased region" description="Basic and acidic residues" evidence="1">
    <location>
        <begin position="37"/>
        <end position="55"/>
    </location>
</feature>
<feature type="domain" description="Nascent polypeptide-associated complex subunit alpha-like UBA" evidence="2">
    <location>
        <begin position="95"/>
        <end position="133"/>
    </location>
</feature>
<dbReference type="InterPro" id="IPR038922">
    <property type="entry name" value="HYPK_UBA"/>
</dbReference>
<name>A0A8H6FNX7_9LECA</name>